<keyword evidence="1" id="KW-0472">Membrane</keyword>
<protein>
    <submittedName>
        <fullName evidence="2">Uncharacterized protein</fullName>
    </submittedName>
</protein>
<accession>A0AA88HAN1</accession>
<keyword evidence="1" id="KW-1133">Transmembrane helix</keyword>
<comment type="caution">
    <text evidence="2">The sequence shown here is derived from an EMBL/GenBank/DDBJ whole genome shotgun (WGS) entry which is preliminary data.</text>
</comment>
<feature type="transmembrane region" description="Helical" evidence="1">
    <location>
        <begin position="91"/>
        <end position="114"/>
    </location>
</feature>
<gene>
    <name evidence="2" type="ORF">QYM36_017683</name>
</gene>
<evidence type="ECO:0000256" key="1">
    <source>
        <dbReference type="SAM" id="Phobius"/>
    </source>
</evidence>
<dbReference type="AlphaFoldDB" id="A0AA88HAN1"/>
<dbReference type="EMBL" id="JAVRJZ010000051">
    <property type="protein sequence ID" value="KAK2703986.1"/>
    <property type="molecule type" value="Genomic_DNA"/>
</dbReference>
<dbReference type="Proteomes" id="UP001187531">
    <property type="component" value="Unassembled WGS sequence"/>
</dbReference>
<organism evidence="2 3">
    <name type="scientific">Artemia franciscana</name>
    <name type="common">Brine shrimp</name>
    <name type="synonym">Artemia sanfranciscana</name>
    <dbReference type="NCBI Taxonomy" id="6661"/>
    <lineage>
        <taxon>Eukaryota</taxon>
        <taxon>Metazoa</taxon>
        <taxon>Ecdysozoa</taxon>
        <taxon>Arthropoda</taxon>
        <taxon>Crustacea</taxon>
        <taxon>Branchiopoda</taxon>
        <taxon>Anostraca</taxon>
        <taxon>Artemiidae</taxon>
        <taxon>Artemia</taxon>
    </lineage>
</organism>
<keyword evidence="1" id="KW-0812">Transmembrane</keyword>
<proteinExistence type="predicted"/>
<feature type="non-terminal residue" evidence="2">
    <location>
        <position position="1"/>
    </location>
</feature>
<name>A0AA88HAN1_ARTSF</name>
<sequence>RRFSAWSNLICGLKKKFDIYLFMKGQQYNFRNYPSSPPPAFNDFDRGADLESITMAPNPTSFLGKDSNVVVHMHHYEEGFRKFKSCACGCLAIIHLFFAIVCIAVLIYIAMWLGRNDWQFLRGMGIGFPRDFRGVPAGMSPGISPGLQF</sequence>
<evidence type="ECO:0000313" key="3">
    <source>
        <dbReference type="Proteomes" id="UP001187531"/>
    </source>
</evidence>
<evidence type="ECO:0000313" key="2">
    <source>
        <dbReference type="EMBL" id="KAK2703986.1"/>
    </source>
</evidence>
<reference evidence="2" key="1">
    <citation type="submission" date="2023-07" db="EMBL/GenBank/DDBJ databases">
        <title>Chromosome-level genome assembly of Artemia franciscana.</title>
        <authorList>
            <person name="Jo E."/>
        </authorList>
    </citation>
    <scope>NUCLEOTIDE SEQUENCE</scope>
    <source>
        <tissue evidence="2">Whole body</tissue>
    </source>
</reference>
<keyword evidence="3" id="KW-1185">Reference proteome</keyword>